<name>V5GXA9_ANOGL</name>
<evidence type="ECO:0000313" key="3">
    <source>
        <dbReference type="EMBL" id="JAB64918.1"/>
    </source>
</evidence>
<feature type="compositionally biased region" description="Low complexity" evidence="1">
    <location>
        <begin position="187"/>
        <end position="202"/>
    </location>
</feature>
<feature type="signal peptide" evidence="2">
    <location>
        <begin position="1"/>
        <end position="21"/>
    </location>
</feature>
<evidence type="ECO:0000256" key="2">
    <source>
        <dbReference type="SAM" id="SignalP"/>
    </source>
</evidence>
<sequence length="792" mass="87880">MIPKEAIVLSLVLVGLSPVLSQTNGVRQNLIQCYNSSYLPEIQIADGRPPATLNILIEFIRRLEDNNPTITSRELSALILHRLRQDGIMGTRSTGVTDLRFGVPFSTKRLEAYKSTLILQRFLTNITVDLNFGDLEPAEVCSLHFLISSTVENRVRSDETTTCSRSSRYTSRIFRRKREGEEPPVTEEPVIPDLPEVDGNSGDGNVEVVEGVEGFGVRSILGSTSDVSQCPIELGVVYTNHGTIKAGQVLVGIATGFNAETVSGSDNRYASTIAGEIAEAALAQATTTIVIGASGGWNSTLNPRYFFLQRNTQLQTTDAEIRGSLDGLYMALRLDSWRSQFSDIKVSQILDLYYASYQRGVFDESFRSCNRSLLYTELVDPETLRAQIQAFMGPLDDASQYGQTVSSAAYEELTTAALSSFNSYFTQMNTNDLACTPDNSNIERVATDLLIFLDTSWNYNTVQSILSYVLDNIDVNRFGSRYTIFNGQDGTNVTSNNTNNILDFYKQYNQTVHTRLSNGFSYTRVIEIIETIGRAKLDNNTYDGAESTIALLIPRTTPTASDNTFLTQRREIFRQSIPDVTFLVLGTGTQNDYSSIVNTPSREVLILTESTNEETLKQFGQNLVERIQNVPRSIINPSCGSAFTGSSNTFSVTDFVEPRGVNYYRISPNYFFTGDGTRNLRITENSYGSIDVCISREQIRPNNQTGDCETLRSQVRTIDISGYCGETVTGCSPIFISVFGNTTQTRCTDNLCRFPDNVKYTITLENVGCASSAFRILSNFLVVALLFSLLRF</sequence>
<dbReference type="EMBL" id="GALX01003548">
    <property type="protein sequence ID" value="JAB64918.1"/>
    <property type="molecule type" value="Transcribed_RNA"/>
</dbReference>
<accession>V5GXA9</accession>
<organism evidence="3">
    <name type="scientific">Anoplophora glabripennis</name>
    <name type="common">Asian longhorn beetle</name>
    <name type="synonym">Anoplophora nobilis</name>
    <dbReference type="NCBI Taxonomy" id="217634"/>
    <lineage>
        <taxon>Eukaryota</taxon>
        <taxon>Metazoa</taxon>
        <taxon>Ecdysozoa</taxon>
        <taxon>Arthropoda</taxon>
        <taxon>Hexapoda</taxon>
        <taxon>Insecta</taxon>
        <taxon>Pterygota</taxon>
        <taxon>Neoptera</taxon>
        <taxon>Endopterygota</taxon>
        <taxon>Coleoptera</taxon>
        <taxon>Polyphaga</taxon>
        <taxon>Cucujiformia</taxon>
        <taxon>Chrysomeloidea</taxon>
        <taxon>Cerambycidae</taxon>
        <taxon>Lamiinae</taxon>
        <taxon>Lamiini</taxon>
        <taxon>Anoplophora</taxon>
    </lineage>
</organism>
<evidence type="ECO:0000256" key="1">
    <source>
        <dbReference type="SAM" id="MobiDB-lite"/>
    </source>
</evidence>
<dbReference type="RefSeq" id="XP_018578738.1">
    <property type="nucleotide sequence ID" value="XM_018723222.2"/>
</dbReference>
<protein>
    <submittedName>
        <fullName evidence="3">Uncharacterized protein</fullName>
    </submittedName>
</protein>
<dbReference type="OrthoDB" id="10256829at2759"/>
<proteinExistence type="predicted"/>
<dbReference type="AlphaFoldDB" id="V5GXA9"/>
<keyword evidence="2" id="KW-0732">Signal</keyword>
<reference evidence="3" key="1">
    <citation type="submission" date="2013-07" db="EMBL/GenBank/DDBJ databases">
        <title>Midgut Transcriptome Profiling of Anoplphora glabripennis, a Lignocellulose Degrading, Wood-Boring Cerambycid.</title>
        <authorList>
            <person name="Scully E.D."/>
            <person name="Hoover K."/>
            <person name="Carlson J.E."/>
            <person name="Tien M."/>
            <person name="Geib S.M."/>
        </authorList>
    </citation>
    <scope>NUCLEOTIDE SEQUENCE</scope>
</reference>
<feature type="region of interest" description="Disordered" evidence="1">
    <location>
        <begin position="176"/>
        <end position="202"/>
    </location>
</feature>
<dbReference type="GeneID" id="108916900"/>
<dbReference type="KEGG" id="agb:108916900"/>
<feature type="chain" id="PRO_5004734590" evidence="2">
    <location>
        <begin position="22"/>
        <end position="792"/>
    </location>
</feature>